<evidence type="ECO:0000259" key="2">
    <source>
        <dbReference type="Pfam" id="PF13609"/>
    </source>
</evidence>
<dbReference type="GO" id="GO:0016020">
    <property type="term" value="C:membrane"/>
    <property type="evidence" value="ECO:0007669"/>
    <property type="project" value="InterPro"/>
</dbReference>
<gene>
    <name evidence="3" type="ORF">LNTAR_08226</name>
</gene>
<dbReference type="EMBL" id="ABCK01000027">
    <property type="protein sequence ID" value="EDM25594.1"/>
    <property type="molecule type" value="Genomic_DNA"/>
</dbReference>
<proteinExistence type="predicted"/>
<dbReference type="SUPFAM" id="SSF56935">
    <property type="entry name" value="Porins"/>
    <property type="match status" value="1"/>
</dbReference>
<keyword evidence="4" id="KW-1185">Reference proteome</keyword>
<feature type="region of interest" description="Disordered" evidence="1">
    <location>
        <begin position="13"/>
        <end position="36"/>
    </location>
</feature>
<feature type="domain" description="Porin" evidence="2">
    <location>
        <begin position="3"/>
        <end position="100"/>
    </location>
</feature>
<dbReference type="GO" id="GO:0015288">
    <property type="term" value="F:porin activity"/>
    <property type="evidence" value="ECO:0007669"/>
    <property type="project" value="InterPro"/>
</dbReference>
<name>A6DS19_9BACT</name>
<protein>
    <recommendedName>
        <fullName evidence="2">Porin domain-containing protein</fullName>
    </recommendedName>
</protein>
<sequence>MSFGGGYIEAADGAGAGNMLNNPWDPFEEDTHTDRPNSETWYVQAEYAVNDDLTLSSVYGESDTDEGNGDAKFNEFNFVVAYQVCESLLLEAAYINLTTTDDADEGFDKLWIHATYEF</sequence>
<dbReference type="STRING" id="313628.LNTAR_08226"/>
<organism evidence="3 4">
    <name type="scientific">Lentisphaera araneosa HTCC2155</name>
    <dbReference type="NCBI Taxonomy" id="313628"/>
    <lineage>
        <taxon>Bacteria</taxon>
        <taxon>Pseudomonadati</taxon>
        <taxon>Lentisphaerota</taxon>
        <taxon>Lentisphaeria</taxon>
        <taxon>Lentisphaerales</taxon>
        <taxon>Lentisphaeraceae</taxon>
        <taxon>Lentisphaera</taxon>
    </lineage>
</organism>
<evidence type="ECO:0000313" key="3">
    <source>
        <dbReference type="EMBL" id="EDM25594.1"/>
    </source>
</evidence>
<evidence type="ECO:0000313" key="4">
    <source>
        <dbReference type="Proteomes" id="UP000004947"/>
    </source>
</evidence>
<dbReference type="AlphaFoldDB" id="A6DS19"/>
<dbReference type="InterPro" id="IPR023614">
    <property type="entry name" value="Porin_dom_sf"/>
</dbReference>
<reference evidence="3 4" key="1">
    <citation type="journal article" date="2010" name="J. Bacteriol.">
        <title>Genome sequence of Lentisphaera araneosa HTCC2155T, the type species of the order Lentisphaerales in the phylum Lentisphaerae.</title>
        <authorList>
            <person name="Thrash J.C."/>
            <person name="Cho J.C."/>
            <person name="Vergin K.L."/>
            <person name="Morris R.M."/>
            <person name="Giovannoni S.J."/>
        </authorList>
    </citation>
    <scope>NUCLEOTIDE SEQUENCE [LARGE SCALE GENOMIC DNA]</scope>
    <source>
        <strain evidence="3 4">HTCC2155</strain>
    </source>
</reference>
<dbReference type="Gene3D" id="2.40.160.10">
    <property type="entry name" value="Porin"/>
    <property type="match status" value="1"/>
</dbReference>
<dbReference type="Proteomes" id="UP000004947">
    <property type="component" value="Unassembled WGS sequence"/>
</dbReference>
<accession>A6DS19</accession>
<dbReference type="Pfam" id="PF13609">
    <property type="entry name" value="Porin_4"/>
    <property type="match status" value="1"/>
</dbReference>
<evidence type="ECO:0000256" key="1">
    <source>
        <dbReference type="SAM" id="MobiDB-lite"/>
    </source>
</evidence>
<comment type="caution">
    <text evidence="3">The sequence shown here is derived from an EMBL/GenBank/DDBJ whole genome shotgun (WGS) entry which is preliminary data.</text>
</comment>
<dbReference type="InterPro" id="IPR033900">
    <property type="entry name" value="Gram_neg_porin_domain"/>
</dbReference>